<keyword evidence="14" id="KW-1185">Reference proteome</keyword>
<dbReference type="PANTHER" id="PTHR32089">
    <property type="entry name" value="METHYL-ACCEPTING CHEMOTAXIS PROTEIN MCPB"/>
    <property type="match status" value="1"/>
</dbReference>
<dbReference type="InterPro" id="IPR004089">
    <property type="entry name" value="MCPsignal_dom"/>
</dbReference>
<dbReference type="PANTHER" id="PTHR32089:SF112">
    <property type="entry name" value="LYSOZYME-LIKE PROTEIN-RELATED"/>
    <property type="match status" value="1"/>
</dbReference>
<dbReference type="CDD" id="cd06225">
    <property type="entry name" value="HAMP"/>
    <property type="match status" value="1"/>
</dbReference>
<gene>
    <name evidence="11" type="ORF">ATY35_11710</name>
    <name evidence="10" type="ORF">ATY37_15490</name>
    <name evidence="9" type="ORF">AUQ44_02780</name>
</gene>
<dbReference type="EMBL" id="LOMK01000001">
    <property type="protein sequence ID" value="KYN24799.1"/>
    <property type="molecule type" value="Genomic_DNA"/>
</dbReference>
<feature type="domain" description="Methyl-accepting transducer" evidence="7">
    <location>
        <begin position="265"/>
        <end position="501"/>
    </location>
</feature>
<dbReference type="GO" id="GO:0016020">
    <property type="term" value="C:membrane"/>
    <property type="evidence" value="ECO:0007669"/>
    <property type="project" value="UniProtKB-SubCell"/>
</dbReference>
<comment type="subcellular location">
    <subcellularLocation>
        <location evidence="1">Membrane</location>
    </subcellularLocation>
</comment>
<keyword evidence="2 4" id="KW-0807">Transducer</keyword>
<comment type="similarity">
    <text evidence="3">Belongs to the methyl-accepting chemotaxis (MCP) protein family.</text>
</comment>
<dbReference type="SUPFAM" id="SSF58104">
    <property type="entry name" value="Methyl-accepting chemotaxis protein (MCP) signaling domain"/>
    <property type="match status" value="1"/>
</dbReference>
<dbReference type="Pfam" id="PF00672">
    <property type="entry name" value="HAMP"/>
    <property type="match status" value="1"/>
</dbReference>
<evidence type="ECO:0000259" key="8">
    <source>
        <dbReference type="PROSITE" id="PS50885"/>
    </source>
</evidence>
<dbReference type="PROSITE" id="PS50111">
    <property type="entry name" value="CHEMOTAXIS_TRANSDUC_2"/>
    <property type="match status" value="1"/>
</dbReference>
<keyword evidence="6" id="KW-0812">Transmembrane</keyword>
<evidence type="ECO:0000256" key="4">
    <source>
        <dbReference type="PROSITE-ProRule" id="PRU00284"/>
    </source>
</evidence>
<dbReference type="AlphaFoldDB" id="A0A151KWY7"/>
<evidence type="ECO:0000313" key="12">
    <source>
        <dbReference type="Proteomes" id="UP000075346"/>
    </source>
</evidence>
<dbReference type="Gene3D" id="1.10.287.950">
    <property type="entry name" value="Methyl-accepting chemotaxis protein"/>
    <property type="match status" value="1"/>
</dbReference>
<accession>A0A151JG85</accession>
<dbReference type="Pfam" id="PF00015">
    <property type="entry name" value="MCPsignal"/>
    <property type="match status" value="1"/>
</dbReference>
<accession>A0A151KWY7</accession>
<dbReference type="InterPro" id="IPR003660">
    <property type="entry name" value="HAMP_dom"/>
</dbReference>
<dbReference type="Proteomes" id="UP000075346">
    <property type="component" value="Unassembled WGS sequence"/>
</dbReference>
<sequence>MKMSVRKKLYAGFGTILAILLTLVTLILLEVYSSHKVANEVKNSDVPEVVFYLILVDEAGDVYRDAMGAVTGVQGAAQDYHANKGEFADALREVRRLEIPGTSEYRRLDQIEQMMKRFTTDFESQVLSQVKAGQIENTHILALRNLYQTNLVPIENMLDEASDFERKVADEALQSLSNSFTSIERTIMVLALIGVLLTSVIAYLLSSSITSRLSRLDTLAQRVAEGDLTGEDIVDSAQDELANLATSVNKMQRSLVSLLGSISSVAQEVKTVTFELNNVSRDIVQGATSQADKANQIATAAEELSLTISEVAQQGTSTFEEAKRSESSAKDGRKVIVDMVASIQQVSQQMSDMSVQMNELGTHGEQIGSVIRVIEDIAEQTNLLALNAAIEAARAGEFGRGFAVVADEVRALAERTTKATQEVSGIIQAIQTGTQEAVTYTQDSCRLVEVGVSQSQGAVSSLEEIVSGAASVQSMVNSIATAAEQQTAVTKEIAADITAISDISGTSLALANRSSDSVSGLNQKVEQLEQLLRKFRIASAR</sequence>
<evidence type="ECO:0000256" key="1">
    <source>
        <dbReference type="ARBA" id="ARBA00004370"/>
    </source>
</evidence>
<dbReference type="EMBL" id="LOBR01000039">
    <property type="protein sequence ID" value="KYN87887.1"/>
    <property type="molecule type" value="Genomic_DNA"/>
</dbReference>
<protein>
    <submittedName>
        <fullName evidence="10">Chemotaxis protein</fullName>
    </submittedName>
</protein>
<dbReference type="PROSITE" id="PS50885">
    <property type="entry name" value="HAMP"/>
    <property type="match status" value="1"/>
</dbReference>
<evidence type="ECO:0000256" key="3">
    <source>
        <dbReference type="ARBA" id="ARBA00029447"/>
    </source>
</evidence>
<evidence type="ECO:0000256" key="2">
    <source>
        <dbReference type="ARBA" id="ARBA00023224"/>
    </source>
</evidence>
<evidence type="ECO:0000313" key="14">
    <source>
        <dbReference type="Proteomes" id="UP000075609"/>
    </source>
</evidence>
<dbReference type="CDD" id="cd11386">
    <property type="entry name" value="MCP_signal"/>
    <property type="match status" value="1"/>
</dbReference>
<keyword evidence="6" id="KW-0472">Membrane</keyword>
<dbReference type="Proteomes" id="UP000075609">
    <property type="component" value="Unassembled WGS sequence"/>
</dbReference>
<feature type="domain" description="HAMP" evidence="8">
    <location>
        <begin position="207"/>
        <end position="260"/>
    </location>
</feature>
<evidence type="ECO:0000256" key="6">
    <source>
        <dbReference type="SAM" id="Phobius"/>
    </source>
</evidence>
<comment type="caution">
    <text evidence="10">The sequence shown here is derived from an EMBL/GenBank/DDBJ whole genome shotgun (WGS) entry which is preliminary data.</text>
</comment>
<name>A0A151KWY7_9VIBR</name>
<proteinExistence type="inferred from homology"/>
<feature type="transmembrane region" description="Helical" evidence="6">
    <location>
        <begin position="187"/>
        <end position="205"/>
    </location>
</feature>
<evidence type="ECO:0000313" key="9">
    <source>
        <dbReference type="EMBL" id="KYN24799.1"/>
    </source>
</evidence>
<dbReference type="SMART" id="SM00304">
    <property type="entry name" value="HAMP"/>
    <property type="match status" value="1"/>
</dbReference>
<organism evidence="10 12">
    <name type="scientific">Vibrio cidicii</name>
    <dbReference type="NCBI Taxonomy" id="1763883"/>
    <lineage>
        <taxon>Bacteria</taxon>
        <taxon>Pseudomonadati</taxon>
        <taxon>Pseudomonadota</taxon>
        <taxon>Gammaproteobacteria</taxon>
        <taxon>Vibrionales</taxon>
        <taxon>Vibrionaceae</taxon>
        <taxon>Vibrio</taxon>
    </lineage>
</organism>
<dbReference type="Gene3D" id="6.10.340.10">
    <property type="match status" value="1"/>
</dbReference>
<keyword evidence="5" id="KW-0175">Coiled coil</keyword>
<dbReference type="EMBL" id="LOBP01000101">
    <property type="protein sequence ID" value="KYN89420.1"/>
    <property type="molecule type" value="Genomic_DNA"/>
</dbReference>
<evidence type="ECO:0000313" key="11">
    <source>
        <dbReference type="EMBL" id="KYN89420.1"/>
    </source>
</evidence>
<evidence type="ECO:0000256" key="5">
    <source>
        <dbReference type="SAM" id="Coils"/>
    </source>
</evidence>
<dbReference type="FunFam" id="1.10.287.950:FF:000001">
    <property type="entry name" value="Methyl-accepting chemotaxis sensory transducer"/>
    <property type="match status" value="1"/>
</dbReference>
<feature type="coiled-coil region" evidence="5">
    <location>
        <begin position="511"/>
        <end position="538"/>
    </location>
</feature>
<dbReference type="SMART" id="SM00283">
    <property type="entry name" value="MA"/>
    <property type="match status" value="1"/>
</dbReference>
<reference evidence="9 12" key="2">
    <citation type="submission" date="2015-12" db="EMBL/GenBank/DDBJ databases">
        <authorList>
            <person name="Shamseldin A."/>
            <person name="Moawad H."/>
            <person name="Abd El-Rahim W.M."/>
            <person name="Sadowsky M.J."/>
        </authorList>
    </citation>
    <scope>NUCLEOTIDE SEQUENCE [LARGE SCALE GENOMIC DNA]</scope>
    <source>
        <strain evidence="12">2538-88</strain>
        <strain evidence="9">2756-81</strain>
    </source>
</reference>
<dbReference type="RefSeq" id="WP_061897056.1">
    <property type="nucleotide sequence ID" value="NZ_CAXYEW010000005.1"/>
</dbReference>
<evidence type="ECO:0000259" key="7">
    <source>
        <dbReference type="PROSITE" id="PS50111"/>
    </source>
</evidence>
<dbReference type="Proteomes" id="UP000075349">
    <property type="component" value="Unassembled WGS sequence"/>
</dbReference>
<dbReference type="GO" id="GO:0007165">
    <property type="term" value="P:signal transduction"/>
    <property type="evidence" value="ECO:0007669"/>
    <property type="project" value="UniProtKB-KW"/>
</dbReference>
<evidence type="ECO:0000313" key="13">
    <source>
        <dbReference type="Proteomes" id="UP000075349"/>
    </source>
</evidence>
<keyword evidence="6" id="KW-1133">Transmembrane helix</keyword>
<evidence type="ECO:0000313" key="10">
    <source>
        <dbReference type="EMBL" id="KYN87887.1"/>
    </source>
</evidence>
<dbReference type="GO" id="GO:0006935">
    <property type="term" value="P:chemotaxis"/>
    <property type="evidence" value="ECO:0007669"/>
    <property type="project" value="UniProtKB-ARBA"/>
</dbReference>
<reference evidence="13 14" key="1">
    <citation type="submission" date="2015-12" db="EMBL/GenBank/DDBJ databases">
        <authorList>
            <person name="Tarr C.L."/>
            <person name="Gladney L.M."/>
        </authorList>
    </citation>
    <scope>NUCLEOTIDE SEQUENCE</scope>
    <source>
        <strain evidence="11 14">1048-83</strain>
        <strain evidence="10">2538-88</strain>
        <strain evidence="13">2756-81</strain>
    </source>
</reference>